<gene>
    <name evidence="2" type="ORF">OsJ_21022</name>
</gene>
<dbReference type="Proteomes" id="UP000007752">
    <property type="component" value="Chromosome 6"/>
</dbReference>
<proteinExistence type="predicted"/>
<name>B9FST8_ORYSJ</name>
<evidence type="ECO:0000259" key="1">
    <source>
        <dbReference type="Pfam" id="PF13966"/>
    </source>
</evidence>
<feature type="domain" description="Reverse transcriptase zinc-binding" evidence="1">
    <location>
        <begin position="52"/>
        <end position="153"/>
    </location>
</feature>
<dbReference type="EMBL" id="CM000143">
    <property type="protein sequence ID" value="EEE65549.1"/>
    <property type="molecule type" value="Genomic_DNA"/>
</dbReference>
<dbReference type="AlphaFoldDB" id="B9FST8"/>
<evidence type="ECO:0000313" key="2">
    <source>
        <dbReference type="EMBL" id="EEE65549.1"/>
    </source>
</evidence>
<protein>
    <recommendedName>
        <fullName evidence="1">Reverse transcriptase zinc-binding domain-containing protein</fullName>
    </recommendedName>
</protein>
<dbReference type="Pfam" id="PF13966">
    <property type="entry name" value="zf-RVT"/>
    <property type="match status" value="1"/>
</dbReference>
<accession>B9FST8</accession>
<reference evidence="2" key="2">
    <citation type="submission" date="2008-12" db="EMBL/GenBank/DDBJ databases">
        <title>Improved gene annotation of the rice (Oryza sativa) genomes.</title>
        <authorList>
            <person name="Wang J."/>
            <person name="Li R."/>
            <person name="Fan W."/>
            <person name="Huang Q."/>
            <person name="Zhang J."/>
            <person name="Zhou Y."/>
            <person name="Hu Y."/>
            <person name="Zi S."/>
            <person name="Li J."/>
            <person name="Ni P."/>
            <person name="Zheng H."/>
            <person name="Zhang Y."/>
            <person name="Zhao M."/>
            <person name="Hao Q."/>
            <person name="McDermott J."/>
            <person name="Samudrala R."/>
            <person name="Kristiansen K."/>
            <person name="Wong G.K.-S."/>
        </authorList>
    </citation>
    <scope>NUCLEOTIDE SEQUENCE</scope>
</reference>
<organism evidence="2">
    <name type="scientific">Oryza sativa subsp. japonica</name>
    <name type="common">Rice</name>
    <dbReference type="NCBI Taxonomy" id="39947"/>
    <lineage>
        <taxon>Eukaryota</taxon>
        <taxon>Viridiplantae</taxon>
        <taxon>Streptophyta</taxon>
        <taxon>Embryophyta</taxon>
        <taxon>Tracheophyta</taxon>
        <taxon>Spermatophyta</taxon>
        <taxon>Magnoliopsida</taxon>
        <taxon>Liliopsida</taxon>
        <taxon>Poales</taxon>
        <taxon>Poaceae</taxon>
        <taxon>BOP clade</taxon>
        <taxon>Oryzoideae</taxon>
        <taxon>Oryzeae</taxon>
        <taxon>Oryzinae</taxon>
        <taxon>Oryza</taxon>
        <taxon>Oryza sativa</taxon>
    </lineage>
</organism>
<sequence length="233" mass="27287">MSELIDPADGSWDEILIRDTFWEEDVEHILKIQTHEGHEDWAAWHYDQKGVFSVKSAYKVAIQNKDARSGKEASSSGGGDCTGVNFNWKKIWDCKVANKVKLFLWRFAHNSLALRCNLSRMGVKLDTICPVCKRLDENSCHLFFNCKGVNNYWQMLNLEEERVLLGKCRSGQEVLNKIWDFVEEKRLKVITLLWKWWSAQNKINAEERHMPPTEICKDVEFHIAEQDKQRKKT</sequence>
<dbReference type="CDD" id="cd06262">
    <property type="entry name" value="metallo-hydrolase-like_MBL-fold"/>
    <property type="match status" value="1"/>
</dbReference>
<reference evidence="2" key="1">
    <citation type="journal article" date="2005" name="PLoS Biol.">
        <title>The genomes of Oryza sativa: a history of duplications.</title>
        <authorList>
            <person name="Yu J."/>
            <person name="Wang J."/>
            <person name="Lin W."/>
            <person name="Li S."/>
            <person name="Li H."/>
            <person name="Zhou J."/>
            <person name="Ni P."/>
            <person name="Dong W."/>
            <person name="Hu S."/>
            <person name="Zeng C."/>
            <person name="Zhang J."/>
            <person name="Zhang Y."/>
            <person name="Li R."/>
            <person name="Xu Z."/>
            <person name="Li S."/>
            <person name="Li X."/>
            <person name="Zheng H."/>
            <person name="Cong L."/>
            <person name="Lin L."/>
            <person name="Yin J."/>
            <person name="Geng J."/>
            <person name="Li G."/>
            <person name="Shi J."/>
            <person name="Liu J."/>
            <person name="Lv H."/>
            <person name="Li J."/>
            <person name="Wang J."/>
            <person name="Deng Y."/>
            <person name="Ran L."/>
            <person name="Shi X."/>
            <person name="Wang X."/>
            <person name="Wu Q."/>
            <person name="Li C."/>
            <person name="Ren X."/>
            <person name="Wang J."/>
            <person name="Wang X."/>
            <person name="Li D."/>
            <person name="Liu D."/>
            <person name="Zhang X."/>
            <person name="Ji Z."/>
            <person name="Zhao W."/>
            <person name="Sun Y."/>
            <person name="Zhang Z."/>
            <person name="Bao J."/>
            <person name="Han Y."/>
            <person name="Dong L."/>
            <person name="Ji J."/>
            <person name="Chen P."/>
            <person name="Wu S."/>
            <person name="Liu J."/>
            <person name="Xiao Y."/>
            <person name="Bu D."/>
            <person name="Tan J."/>
            <person name="Yang L."/>
            <person name="Ye C."/>
            <person name="Zhang J."/>
            <person name="Xu J."/>
            <person name="Zhou Y."/>
            <person name="Yu Y."/>
            <person name="Zhang B."/>
            <person name="Zhuang S."/>
            <person name="Wei H."/>
            <person name="Liu B."/>
            <person name="Lei M."/>
            <person name="Yu H."/>
            <person name="Li Y."/>
            <person name="Xu H."/>
            <person name="Wei S."/>
            <person name="He X."/>
            <person name="Fang L."/>
            <person name="Zhang Z."/>
            <person name="Zhang Y."/>
            <person name="Huang X."/>
            <person name="Su Z."/>
            <person name="Tong W."/>
            <person name="Li J."/>
            <person name="Tong Z."/>
            <person name="Li S."/>
            <person name="Ye J."/>
            <person name="Wang L."/>
            <person name="Fang L."/>
            <person name="Lei T."/>
            <person name="Chen C."/>
            <person name="Chen H."/>
            <person name="Xu Z."/>
            <person name="Li H."/>
            <person name="Huang H."/>
            <person name="Zhang F."/>
            <person name="Xu H."/>
            <person name="Li N."/>
            <person name="Zhao C."/>
            <person name="Li S."/>
            <person name="Dong L."/>
            <person name="Huang Y."/>
            <person name="Li L."/>
            <person name="Xi Y."/>
            <person name="Qi Q."/>
            <person name="Li W."/>
            <person name="Zhang B."/>
            <person name="Hu W."/>
            <person name="Zhang Y."/>
            <person name="Tian X."/>
            <person name="Jiao Y."/>
            <person name="Liang X."/>
            <person name="Jin J."/>
            <person name="Gao L."/>
            <person name="Zheng W."/>
            <person name="Hao B."/>
            <person name="Liu S."/>
            <person name="Wang W."/>
            <person name="Yuan L."/>
            <person name="Cao M."/>
            <person name="McDermott J."/>
            <person name="Samudrala R."/>
            <person name="Wang J."/>
            <person name="Wong G.K."/>
            <person name="Yang H."/>
        </authorList>
    </citation>
    <scope>NUCLEOTIDE SEQUENCE [LARGE SCALE GENOMIC DNA]</scope>
</reference>
<dbReference type="InterPro" id="IPR026960">
    <property type="entry name" value="RVT-Znf"/>
</dbReference>